<comment type="caution">
    <text evidence="1">The sequence shown here is derived from an EMBL/GenBank/DDBJ whole genome shotgun (WGS) entry which is preliminary data.</text>
</comment>
<dbReference type="EMBL" id="CALSDN010000004">
    <property type="protein sequence ID" value="CAH6720629.1"/>
    <property type="molecule type" value="Genomic_DNA"/>
</dbReference>
<sequence length="103" mass="11609">MSLFMGNLAGGTVDPEKIKVATVQFEAQSLIFNKVLYNCQSKCMGDTYAEGDLGTGEQSCVDRCVAKFFKANQLIGKEVQYNRMFNVNKMPEYEKVKSMMKEN</sequence>
<reference evidence="1" key="1">
    <citation type="submission" date="2022-06" db="EMBL/GenBank/DDBJ databases">
        <authorList>
            <person name="Legras J.-L."/>
            <person name="Devillers H."/>
            <person name="Grondin C."/>
        </authorList>
    </citation>
    <scope>NUCLEOTIDE SEQUENCE</scope>
    <source>
        <strain evidence="1">CLIB 1444</strain>
    </source>
</reference>
<dbReference type="Proteomes" id="UP001152531">
    <property type="component" value="Unassembled WGS sequence"/>
</dbReference>
<name>A0ACA9Y7E7_9ASCO</name>
<evidence type="ECO:0000313" key="1">
    <source>
        <dbReference type="EMBL" id="CAH6720629.1"/>
    </source>
</evidence>
<protein>
    <submittedName>
        <fullName evidence="1">Mitochondrial import inner membrane translocase subunit Tim12p</fullName>
    </submittedName>
</protein>
<evidence type="ECO:0000313" key="2">
    <source>
        <dbReference type="Proteomes" id="UP001152531"/>
    </source>
</evidence>
<accession>A0ACA9Y7E7</accession>
<gene>
    <name evidence="1" type="ORF">CLIB1444_04S04390</name>
</gene>
<keyword evidence="2" id="KW-1185">Reference proteome</keyword>
<organism evidence="1 2">
    <name type="scientific">[Candida] jaroonii</name>
    <dbReference type="NCBI Taxonomy" id="467808"/>
    <lineage>
        <taxon>Eukaryota</taxon>
        <taxon>Fungi</taxon>
        <taxon>Dikarya</taxon>
        <taxon>Ascomycota</taxon>
        <taxon>Saccharomycotina</taxon>
        <taxon>Pichiomycetes</taxon>
        <taxon>Debaryomycetaceae</taxon>
        <taxon>Yamadazyma</taxon>
    </lineage>
</organism>
<proteinExistence type="predicted"/>